<dbReference type="Proteomes" id="UP000178419">
    <property type="component" value="Unassembled WGS sequence"/>
</dbReference>
<sequence>MTKASNFLLSSLNTFIVATIVTLAFFSELKYVGYILDSNFFLLLFVISFVVVYILHFLLYKSYERNTKKEFAEANTWSPQSLGPIRSFEPLKLKTPLSRYKYEVDISFLVTSVLIFFFVHLTLMVLARLDLVLLKFIDREVFVTTFGIFFSYSLILIASYFISYEVYIAEKKGKIHINSASLYAYIFFLVIAFGVLIKFLYDAYQIIFI</sequence>
<evidence type="ECO:0000256" key="1">
    <source>
        <dbReference type="SAM" id="Phobius"/>
    </source>
</evidence>
<accession>A0A1F7Y2I0</accession>
<proteinExistence type="predicted"/>
<feature type="transmembrane region" description="Helical" evidence="1">
    <location>
        <begin position="39"/>
        <end position="60"/>
    </location>
</feature>
<keyword evidence="1" id="KW-1133">Transmembrane helix</keyword>
<feature type="transmembrane region" description="Helical" evidence="1">
    <location>
        <begin position="7"/>
        <end position="27"/>
    </location>
</feature>
<feature type="transmembrane region" description="Helical" evidence="1">
    <location>
        <begin position="141"/>
        <end position="162"/>
    </location>
</feature>
<evidence type="ECO:0000313" key="3">
    <source>
        <dbReference type="Proteomes" id="UP000178419"/>
    </source>
</evidence>
<comment type="caution">
    <text evidence="2">The sequence shown here is derived from an EMBL/GenBank/DDBJ whole genome shotgun (WGS) entry which is preliminary data.</text>
</comment>
<keyword evidence="1" id="KW-0812">Transmembrane</keyword>
<dbReference type="EMBL" id="MGGE01000014">
    <property type="protein sequence ID" value="OGM21523.1"/>
    <property type="molecule type" value="Genomic_DNA"/>
</dbReference>
<gene>
    <name evidence="2" type="ORF">A2714_00190</name>
</gene>
<organism evidence="2 3">
    <name type="scientific">Candidatus Woesebacteria bacterium RIFCSPHIGHO2_01_FULL_38_9</name>
    <dbReference type="NCBI Taxonomy" id="1802492"/>
    <lineage>
        <taxon>Bacteria</taxon>
        <taxon>Candidatus Woeseibacteriota</taxon>
    </lineage>
</organism>
<name>A0A1F7Y2I0_9BACT</name>
<reference evidence="2 3" key="1">
    <citation type="journal article" date="2016" name="Nat. Commun.">
        <title>Thousands of microbial genomes shed light on interconnected biogeochemical processes in an aquifer system.</title>
        <authorList>
            <person name="Anantharaman K."/>
            <person name="Brown C.T."/>
            <person name="Hug L.A."/>
            <person name="Sharon I."/>
            <person name="Castelle C.J."/>
            <person name="Probst A.J."/>
            <person name="Thomas B.C."/>
            <person name="Singh A."/>
            <person name="Wilkins M.J."/>
            <person name="Karaoz U."/>
            <person name="Brodie E.L."/>
            <person name="Williams K.H."/>
            <person name="Hubbard S.S."/>
            <person name="Banfield J.F."/>
        </authorList>
    </citation>
    <scope>NUCLEOTIDE SEQUENCE [LARGE SCALE GENOMIC DNA]</scope>
</reference>
<feature type="transmembrane region" description="Helical" evidence="1">
    <location>
        <begin position="182"/>
        <end position="201"/>
    </location>
</feature>
<protein>
    <submittedName>
        <fullName evidence="2">Uncharacterized protein</fullName>
    </submittedName>
</protein>
<evidence type="ECO:0000313" key="2">
    <source>
        <dbReference type="EMBL" id="OGM21523.1"/>
    </source>
</evidence>
<dbReference type="AlphaFoldDB" id="A0A1F7Y2I0"/>
<keyword evidence="1" id="KW-0472">Membrane</keyword>
<feature type="transmembrane region" description="Helical" evidence="1">
    <location>
        <begin position="106"/>
        <end position="129"/>
    </location>
</feature>